<dbReference type="EMBL" id="JAGHQM010000884">
    <property type="protein sequence ID" value="KAH0557184.1"/>
    <property type="molecule type" value="Genomic_DNA"/>
</dbReference>
<feature type="compositionally biased region" description="Basic and acidic residues" evidence="1">
    <location>
        <begin position="59"/>
        <end position="97"/>
    </location>
</feature>
<keyword evidence="2" id="KW-0732">Signal</keyword>
<reference evidence="3" key="1">
    <citation type="submission" date="2021-03" db="EMBL/GenBank/DDBJ databases">
        <title>Comparative genomics and phylogenomic investigation of the class Geoglossomycetes provide insights into ecological specialization and systematics.</title>
        <authorList>
            <person name="Melie T."/>
            <person name="Pirro S."/>
            <person name="Miller A.N."/>
            <person name="Quandt A."/>
        </authorList>
    </citation>
    <scope>NUCLEOTIDE SEQUENCE</scope>
    <source>
        <strain evidence="3">CAQ_001_2017</strain>
    </source>
</reference>
<feature type="signal peptide" evidence="2">
    <location>
        <begin position="1"/>
        <end position="23"/>
    </location>
</feature>
<protein>
    <recommendedName>
        <fullName evidence="5">3-carboxymuconate cyclase</fullName>
    </recommendedName>
</protein>
<proteinExistence type="predicted"/>
<evidence type="ECO:0008006" key="5">
    <source>
        <dbReference type="Google" id="ProtNLM"/>
    </source>
</evidence>
<comment type="caution">
    <text evidence="3">The sequence shown here is derived from an EMBL/GenBank/DDBJ whole genome shotgun (WGS) entry which is preliminary data.</text>
</comment>
<dbReference type="Proteomes" id="UP000750711">
    <property type="component" value="Unassembled WGS sequence"/>
</dbReference>
<organism evidence="3 4">
    <name type="scientific">Trichoglossum hirsutum</name>
    <dbReference type="NCBI Taxonomy" id="265104"/>
    <lineage>
        <taxon>Eukaryota</taxon>
        <taxon>Fungi</taxon>
        <taxon>Dikarya</taxon>
        <taxon>Ascomycota</taxon>
        <taxon>Pezizomycotina</taxon>
        <taxon>Geoglossomycetes</taxon>
        <taxon>Geoglossales</taxon>
        <taxon>Geoglossaceae</taxon>
        <taxon>Trichoglossum</taxon>
    </lineage>
</organism>
<name>A0A9P8RN09_9PEZI</name>
<feature type="region of interest" description="Disordered" evidence="1">
    <location>
        <begin position="23"/>
        <end position="103"/>
    </location>
</feature>
<evidence type="ECO:0000256" key="2">
    <source>
        <dbReference type="SAM" id="SignalP"/>
    </source>
</evidence>
<feature type="chain" id="PRO_5040339812" description="3-carboxymuconate cyclase" evidence="2">
    <location>
        <begin position="24"/>
        <end position="487"/>
    </location>
</feature>
<keyword evidence="4" id="KW-1185">Reference proteome</keyword>
<dbReference type="AlphaFoldDB" id="A0A9P8RN09"/>
<sequence>MVCTTNALRLLAALLTILLTTTALPTPNNGKEGTISLAPQGFSATPHKNGGPSPTAMPKQDKQDGGDGESKKKDASGSKQPKEKQQSQKQGSNEKPKKQCKQGPAAVVAAAGTNSTANTPAAKGAKVVYYITNDADNAIVALRVGADGKLSDGSVTLTGGNGGNGIQKGAAAKVDPLFSQSAVRVGSGMIMAVNAGSNTLSLFTIDPEDGTKLTPAGKPVDTMGDFPVTVGFSDKLKQACVANTGAKSGVACFKASAQGLQPLQQTQRALPIGQTTPPTGPEGTISHALFNSDSSALLVSVKGDPAKNDSGFMAVYPVGADGSVANRETRSSPAGTAVLFGMANIDASTVLATDASFGAAVLSLSSSSQSFSTVSKTPIGDQKATCWAALSPATGSVFVTDVGANHLVEIDPADGKLLRDLDLDNQNPGMIDLAAAGNFVYALSPGDANTKTKVVVFDVSAGKGSAKQVQNFQPAKGSPNSMGMTFA</sequence>
<dbReference type="InterPro" id="IPR015943">
    <property type="entry name" value="WD40/YVTN_repeat-like_dom_sf"/>
</dbReference>
<gene>
    <name evidence="3" type="ORF">GP486_005026</name>
</gene>
<evidence type="ECO:0000313" key="4">
    <source>
        <dbReference type="Proteomes" id="UP000750711"/>
    </source>
</evidence>
<dbReference type="Gene3D" id="2.130.10.10">
    <property type="entry name" value="YVTN repeat-like/Quinoprotein amine dehydrogenase"/>
    <property type="match status" value="2"/>
</dbReference>
<evidence type="ECO:0000256" key="1">
    <source>
        <dbReference type="SAM" id="MobiDB-lite"/>
    </source>
</evidence>
<accession>A0A9P8RN09</accession>
<dbReference type="SUPFAM" id="SSF75011">
    <property type="entry name" value="3-carboxy-cis,cis-mucoante lactonizing enzyme"/>
    <property type="match status" value="1"/>
</dbReference>
<evidence type="ECO:0000313" key="3">
    <source>
        <dbReference type="EMBL" id="KAH0557184.1"/>
    </source>
</evidence>